<evidence type="ECO:0000313" key="3">
    <source>
        <dbReference type="Proteomes" id="UP000183974"/>
    </source>
</evidence>
<accession>A0A1M7GZL3</accession>
<dbReference type="RefSeq" id="WP_073036063.1">
    <property type="nucleotide sequence ID" value="NZ_BMLR01000012.1"/>
</dbReference>
<dbReference type="Gene3D" id="3.90.25.10">
    <property type="entry name" value="UDP-galactose 4-epimerase, domain 1"/>
    <property type="match status" value="1"/>
</dbReference>
<feature type="domain" description="NAD-dependent epimerase/dehydratase" evidence="1">
    <location>
        <begin position="9"/>
        <end position="251"/>
    </location>
</feature>
<dbReference type="InterPro" id="IPR001509">
    <property type="entry name" value="Epimerase_deHydtase"/>
</dbReference>
<dbReference type="SUPFAM" id="SSF51735">
    <property type="entry name" value="NAD(P)-binding Rossmann-fold domains"/>
    <property type="match status" value="1"/>
</dbReference>
<keyword evidence="3" id="KW-1185">Reference proteome</keyword>
<protein>
    <submittedName>
        <fullName evidence="2">UDP-glucose 4-epimerase</fullName>
    </submittedName>
</protein>
<reference evidence="2 3" key="1">
    <citation type="submission" date="2016-11" db="EMBL/GenBank/DDBJ databases">
        <authorList>
            <person name="Jaros S."/>
            <person name="Januszkiewicz K."/>
            <person name="Wedrychowicz H."/>
        </authorList>
    </citation>
    <scope>NUCLEOTIDE SEQUENCE [LARGE SCALE GENOMIC DNA]</scope>
    <source>
        <strain evidence="2 3">DSM 29589</strain>
    </source>
</reference>
<gene>
    <name evidence="2" type="ORF">SAMN05444398_111143</name>
</gene>
<sequence>MEIKNGCFMVTGGISLIGSHVTEQLLEAGAKEVILFDNYSLGSTDMISHILTDDRVRLVRGDITRINELYDALDGVDGIFAIAGFLTLPFAANPALGLTVNALGHVNVLEAARYRGVKKVIFSSSVATYGDPEPGTIDEERPFRFHTMTPPGVLYGSTKIIGEQLGRLYSDKYGVESVSLRYATVYGERQHYRGVNALYIIETYDKLMAGEAPQIPGDGSEVHDYVHVSDVARANLAAMESNVTAEAINIASGTATNLNRLFEIVAKIVGSDIKPVYKDKEGAVRVTTSASLDFSIEKAERMMGWKPQVDIEEGIARLIKWRQEQDD</sequence>
<proteinExistence type="predicted"/>
<dbReference type="AlphaFoldDB" id="A0A1M7GZL3"/>
<dbReference type="OrthoDB" id="9801785at2"/>
<dbReference type="InterPro" id="IPR036291">
    <property type="entry name" value="NAD(P)-bd_dom_sf"/>
</dbReference>
<dbReference type="STRING" id="337701.SAMN05444398_111143"/>
<dbReference type="Proteomes" id="UP000183974">
    <property type="component" value="Unassembled WGS sequence"/>
</dbReference>
<organism evidence="2 3">
    <name type="scientific">Roseovarius pacificus</name>
    <dbReference type="NCBI Taxonomy" id="337701"/>
    <lineage>
        <taxon>Bacteria</taxon>
        <taxon>Pseudomonadati</taxon>
        <taxon>Pseudomonadota</taxon>
        <taxon>Alphaproteobacteria</taxon>
        <taxon>Rhodobacterales</taxon>
        <taxon>Roseobacteraceae</taxon>
        <taxon>Roseovarius</taxon>
    </lineage>
</organism>
<evidence type="ECO:0000313" key="2">
    <source>
        <dbReference type="EMBL" id="SHM21660.1"/>
    </source>
</evidence>
<dbReference type="PANTHER" id="PTHR43245:SF13">
    <property type="entry name" value="UDP-D-APIOSE_UDP-D-XYLOSE SYNTHASE 2"/>
    <property type="match status" value="1"/>
</dbReference>
<dbReference type="EMBL" id="FRBR01000011">
    <property type="protein sequence ID" value="SHM21660.1"/>
    <property type="molecule type" value="Genomic_DNA"/>
</dbReference>
<name>A0A1M7GZL3_9RHOB</name>
<dbReference type="PANTHER" id="PTHR43245">
    <property type="entry name" value="BIFUNCTIONAL POLYMYXIN RESISTANCE PROTEIN ARNA"/>
    <property type="match status" value="1"/>
</dbReference>
<dbReference type="Pfam" id="PF01370">
    <property type="entry name" value="Epimerase"/>
    <property type="match status" value="1"/>
</dbReference>
<dbReference type="InterPro" id="IPR050177">
    <property type="entry name" value="Lipid_A_modif_metabolic_enz"/>
</dbReference>
<evidence type="ECO:0000259" key="1">
    <source>
        <dbReference type="Pfam" id="PF01370"/>
    </source>
</evidence>
<dbReference type="Gene3D" id="3.40.50.720">
    <property type="entry name" value="NAD(P)-binding Rossmann-like Domain"/>
    <property type="match status" value="1"/>
</dbReference>